<feature type="signal peptide" evidence="2">
    <location>
        <begin position="1"/>
        <end position="25"/>
    </location>
</feature>
<comment type="caution">
    <text evidence="3">The sequence shown here is derived from an EMBL/GenBank/DDBJ whole genome shotgun (WGS) entry which is preliminary data.</text>
</comment>
<sequence>MKRLETLCLLMSVHLQSLLYRSLYGTPALEDPYFPNLSAEFLKLFPDTSTVKCEITRPLGILFTASAWSLHSILEAHQSNFSPAFVLRERKQQLSKRCLMERRVNEQEAELAATEMSSGRANSCRGDNSQTPNKTCVPPNRPRACCVQCAVHPGTIL</sequence>
<evidence type="ECO:0000256" key="2">
    <source>
        <dbReference type="SAM" id="SignalP"/>
    </source>
</evidence>
<protein>
    <recommendedName>
        <fullName evidence="5">Secreted protein</fullName>
    </recommendedName>
</protein>
<name>A0AAV3ZKH7_9GAST</name>
<evidence type="ECO:0000313" key="4">
    <source>
        <dbReference type="Proteomes" id="UP000735302"/>
    </source>
</evidence>
<feature type="region of interest" description="Disordered" evidence="1">
    <location>
        <begin position="111"/>
        <end position="133"/>
    </location>
</feature>
<keyword evidence="2" id="KW-0732">Signal</keyword>
<reference evidence="3 4" key="1">
    <citation type="journal article" date="2021" name="Elife">
        <title>Chloroplast acquisition without the gene transfer in kleptoplastic sea slugs, Plakobranchus ocellatus.</title>
        <authorList>
            <person name="Maeda T."/>
            <person name="Takahashi S."/>
            <person name="Yoshida T."/>
            <person name="Shimamura S."/>
            <person name="Takaki Y."/>
            <person name="Nagai Y."/>
            <person name="Toyoda A."/>
            <person name="Suzuki Y."/>
            <person name="Arimoto A."/>
            <person name="Ishii H."/>
            <person name="Satoh N."/>
            <person name="Nishiyama T."/>
            <person name="Hasebe M."/>
            <person name="Maruyama T."/>
            <person name="Minagawa J."/>
            <person name="Obokata J."/>
            <person name="Shigenobu S."/>
        </authorList>
    </citation>
    <scope>NUCLEOTIDE SEQUENCE [LARGE SCALE GENOMIC DNA]</scope>
</reference>
<organism evidence="3 4">
    <name type="scientific">Plakobranchus ocellatus</name>
    <dbReference type="NCBI Taxonomy" id="259542"/>
    <lineage>
        <taxon>Eukaryota</taxon>
        <taxon>Metazoa</taxon>
        <taxon>Spiralia</taxon>
        <taxon>Lophotrochozoa</taxon>
        <taxon>Mollusca</taxon>
        <taxon>Gastropoda</taxon>
        <taxon>Heterobranchia</taxon>
        <taxon>Euthyneura</taxon>
        <taxon>Panpulmonata</taxon>
        <taxon>Sacoglossa</taxon>
        <taxon>Placobranchoidea</taxon>
        <taxon>Plakobranchidae</taxon>
        <taxon>Plakobranchus</taxon>
    </lineage>
</organism>
<evidence type="ECO:0008006" key="5">
    <source>
        <dbReference type="Google" id="ProtNLM"/>
    </source>
</evidence>
<gene>
    <name evidence="3" type="ORF">PoB_002267500</name>
</gene>
<proteinExistence type="predicted"/>
<dbReference type="EMBL" id="BLXT01002663">
    <property type="protein sequence ID" value="GFN96169.1"/>
    <property type="molecule type" value="Genomic_DNA"/>
</dbReference>
<dbReference type="AlphaFoldDB" id="A0AAV3ZKH7"/>
<feature type="chain" id="PRO_5043988410" description="Secreted protein" evidence="2">
    <location>
        <begin position="26"/>
        <end position="157"/>
    </location>
</feature>
<evidence type="ECO:0000313" key="3">
    <source>
        <dbReference type="EMBL" id="GFN96169.1"/>
    </source>
</evidence>
<keyword evidence="4" id="KW-1185">Reference proteome</keyword>
<feature type="compositionally biased region" description="Polar residues" evidence="1">
    <location>
        <begin position="115"/>
        <end position="133"/>
    </location>
</feature>
<dbReference type="Proteomes" id="UP000735302">
    <property type="component" value="Unassembled WGS sequence"/>
</dbReference>
<evidence type="ECO:0000256" key="1">
    <source>
        <dbReference type="SAM" id="MobiDB-lite"/>
    </source>
</evidence>
<accession>A0AAV3ZKH7</accession>